<evidence type="ECO:0000256" key="2">
    <source>
        <dbReference type="PROSITE-ProRule" id="PRU00339"/>
    </source>
</evidence>
<dbReference type="GO" id="GO:0046486">
    <property type="term" value="P:glycerolipid metabolic process"/>
    <property type="evidence" value="ECO:0007669"/>
    <property type="project" value="UniProtKB-ARBA"/>
</dbReference>
<dbReference type="RefSeq" id="XP_008022341.1">
    <property type="nucleotide sequence ID" value="XM_008024150.1"/>
</dbReference>
<dbReference type="PANTHER" id="PTHR46082:SF6">
    <property type="entry name" value="AAA+ ATPASE DOMAIN-CONTAINING PROTEIN-RELATED"/>
    <property type="match status" value="1"/>
</dbReference>
<dbReference type="SUPFAM" id="SSF48452">
    <property type="entry name" value="TPR-like"/>
    <property type="match status" value="1"/>
</dbReference>
<keyword evidence="2" id="KW-0802">TPR repeat</keyword>
<feature type="repeat" description="TPR" evidence="2">
    <location>
        <begin position="829"/>
        <end position="862"/>
    </location>
</feature>
<dbReference type="PROSITE" id="PS50005">
    <property type="entry name" value="TPR"/>
    <property type="match status" value="2"/>
</dbReference>
<dbReference type="Pfam" id="PF13374">
    <property type="entry name" value="TPR_10"/>
    <property type="match status" value="1"/>
</dbReference>
<dbReference type="PANTHER" id="PTHR46082">
    <property type="entry name" value="ATP/GTP-BINDING PROTEIN-RELATED"/>
    <property type="match status" value="1"/>
</dbReference>
<evidence type="ECO:0000313" key="7">
    <source>
        <dbReference type="Proteomes" id="UP000016935"/>
    </source>
</evidence>
<gene>
    <name evidence="6" type="ORF">SETTUDRAFT_146424</name>
</gene>
<evidence type="ECO:0000313" key="6">
    <source>
        <dbReference type="EMBL" id="EOA90522.1"/>
    </source>
</evidence>
<dbReference type="Gene3D" id="3.40.50.300">
    <property type="entry name" value="P-loop containing nucleotide triphosphate hydrolases"/>
    <property type="match status" value="1"/>
</dbReference>
<dbReference type="OrthoDB" id="5346457at2759"/>
<dbReference type="CDD" id="cd07216">
    <property type="entry name" value="Pat17_PNPLA8_PNPLA9_like3"/>
    <property type="match status" value="1"/>
</dbReference>
<evidence type="ECO:0000256" key="3">
    <source>
        <dbReference type="PROSITE-ProRule" id="PRU01161"/>
    </source>
</evidence>
<name>R0KRT0_EXST2</name>
<evidence type="ECO:0000259" key="5">
    <source>
        <dbReference type="PROSITE" id="PS51635"/>
    </source>
</evidence>
<dbReference type="EMBL" id="KB908493">
    <property type="protein sequence ID" value="EOA90522.1"/>
    <property type="molecule type" value="Genomic_DNA"/>
</dbReference>
<dbReference type="InterPro" id="IPR053137">
    <property type="entry name" value="NLR-like"/>
</dbReference>
<dbReference type="Pfam" id="PF01734">
    <property type="entry name" value="Patatin"/>
    <property type="match status" value="1"/>
</dbReference>
<proteinExistence type="predicted"/>
<feature type="region of interest" description="Disordered" evidence="4">
    <location>
        <begin position="1102"/>
        <end position="1124"/>
    </location>
</feature>
<dbReference type="InterPro" id="IPR027417">
    <property type="entry name" value="P-loop_NTPase"/>
</dbReference>
<dbReference type="InterPro" id="IPR016035">
    <property type="entry name" value="Acyl_Trfase/lysoPLipase"/>
</dbReference>
<keyword evidence="1" id="KW-0443">Lipid metabolism</keyword>
<dbReference type="STRING" id="671987.R0KRT0"/>
<dbReference type="GeneID" id="19396867"/>
<dbReference type="PROSITE" id="PS51635">
    <property type="entry name" value="PNPLA"/>
    <property type="match status" value="1"/>
</dbReference>
<organism evidence="6 7">
    <name type="scientific">Exserohilum turcicum (strain 28A)</name>
    <name type="common">Northern leaf blight fungus</name>
    <name type="synonym">Setosphaeria turcica</name>
    <dbReference type="NCBI Taxonomy" id="671987"/>
    <lineage>
        <taxon>Eukaryota</taxon>
        <taxon>Fungi</taxon>
        <taxon>Dikarya</taxon>
        <taxon>Ascomycota</taxon>
        <taxon>Pezizomycotina</taxon>
        <taxon>Dothideomycetes</taxon>
        <taxon>Pleosporomycetidae</taxon>
        <taxon>Pleosporales</taxon>
        <taxon>Pleosporineae</taxon>
        <taxon>Pleosporaceae</taxon>
        <taxon>Exserohilum</taxon>
    </lineage>
</organism>
<dbReference type="Pfam" id="PF13424">
    <property type="entry name" value="TPR_12"/>
    <property type="match status" value="2"/>
</dbReference>
<keyword evidence="7" id="KW-1185">Reference proteome</keyword>
<dbReference type="SMART" id="SM00028">
    <property type="entry name" value="TPR"/>
    <property type="match status" value="6"/>
</dbReference>
<dbReference type="eggNOG" id="KOG1840">
    <property type="taxonomic scope" value="Eukaryota"/>
</dbReference>
<dbReference type="SUPFAM" id="SSF52540">
    <property type="entry name" value="P-loop containing nucleoside triphosphate hydrolases"/>
    <property type="match status" value="1"/>
</dbReference>
<reference evidence="6 7" key="2">
    <citation type="journal article" date="2013" name="PLoS Genet.">
        <title>Comparative genome structure, secondary metabolite, and effector coding capacity across Cochliobolus pathogens.</title>
        <authorList>
            <person name="Condon B.J."/>
            <person name="Leng Y."/>
            <person name="Wu D."/>
            <person name="Bushley K.E."/>
            <person name="Ohm R.A."/>
            <person name="Otillar R."/>
            <person name="Martin J."/>
            <person name="Schackwitz W."/>
            <person name="Grimwood J."/>
            <person name="MohdZainudin N."/>
            <person name="Xue C."/>
            <person name="Wang R."/>
            <person name="Manning V.A."/>
            <person name="Dhillon B."/>
            <person name="Tu Z.J."/>
            <person name="Steffenson B.J."/>
            <person name="Salamov A."/>
            <person name="Sun H."/>
            <person name="Lowry S."/>
            <person name="LaButti K."/>
            <person name="Han J."/>
            <person name="Copeland A."/>
            <person name="Lindquist E."/>
            <person name="Barry K."/>
            <person name="Schmutz J."/>
            <person name="Baker S.E."/>
            <person name="Ciuffetti L.M."/>
            <person name="Grigoriev I.V."/>
            <person name="Zhong S."/>
            <person name="Turgeon B.G."/>
        </authorList>
    </citation>
    <scope>NUCLEOTIDE SEQUENCE [LARGE SCALE GENOMIC DNA]</scope>
    <source>
        <strain evidence="7">28A</strain>
    </source>
</reference>
<evidence type="ECO:0000256" key="4">
    <source>
        <dbReference type="SAM" id="MobiDB-lite"/>
    </source>
</evidence>
<dbReference type="InterPro" id="IPR019734">
    <property type="entry name" value="TPR_rpt"/>
</dbReference>
<reference evidence="6 7" key="1">
    <citation type="journal article" date="2012" name="PLoS Pathog.">
        <title>Diverse lifestyles and strategies of plant pathogenesis encoded in the genomes of eighteen Dothideomycetes fungi.</title>
        <authorList>
            <person name="Ohm R.A."/>
            <person name="Feau N."/>
            <person name="Henrissat B."/>
            <person name="Schoch C.L."/>
            <person name="Horwitz B.A."/>
            <person name="Barry K.W."/>
            <person name="Condon B.J."/>
            <person name="Copeland A.C."/>
            <person name="Dhillon B."/>
            <person name="Glaser F."/>
            <person name="Hesse C.N."/>
            <person name="Kosti I."/>
            <person name="LaButti K."/>
            <person name="Lindquist E.A."/>
            <person name="Lucas S."/>
            <person name="Salamov A.A."/>
            <person name="Bradshaw R.E."/>
            <person name="Ciuffetti L."/>
            <person name="Hamelin R.C."/>
            <person name="Kema G.H.J."/>
            <person name="Lawrence C."/>
            <person name="Scott J.A."/>
            <person name="Spatafora J.W."/>
            <person name="Turgeon B.G."/>
            <person name="de Wit P.J.G.M."/>
            <person name="Zhong S."/>
            <person name="Goodwin S.B."/>
            <person name="Grigoriev I.V."/>
        </authorList>
    </citation>
    <scope>NUCLEOTIDE SEQUENCE [LARGE SCALE GENOMIC DNA]</scope>
    <source>
        <strain evidence="7">28A</strain>
    </source>
</reference>
<protein>
    <recommendedName>
        <fullName evidence="5">PNPLA domain-containing protein</fullName>
    </recommendedName>
</protein>
<dbReference type="SUPFAM" id="SSF52151">
    <property type="entry name" value="FabD/lysophospholipase-like"/>
    <property type="match status" value="1"/>
</dbReference>
<sequence>MDDPNSLDLAKGIEDADSLNEQNISNPFDKHASWASIPSSVAESHKSVTQDTGLHLLSIDNGGVRGLSALIILEQLMDAVDPDAPPEPYEWFNMIGGTGTGGLIAIMLGRLKMSVPDCMKTYMTFFYLIFQKPRRRGLFKSPVQGRFDAKEVELAIKDVIKQQGLPEDAPLRDEHSTACKVFVCAASKDASGTICLPSYPMPRENDDLFKGVTIWEACLATLAVTASFDPVSVERFDEVFVDAPMSVNNPVQQVWEQAHLVWGSELPNSEYNRLVSIGTGVPSLGSFKDEDMRIGQMLARMAVETERIAELFRKEHRLRNSTVRYYRFNVPRGLEDVGLEETENIREVAAVTRQYIKSSKVEFEVRECMGSITNREAFSEYRTVFSLEGAPQGLHFVDRPAEMAQLESVFLPRSKHNQRQKIHILCGLGGIGKTQLAAEFARRHHHRFSSVFWLNAGNDYFLKDSIANCASQIPPGHIAEASRRYAADKSPDIDTVIKDVMTWLALPNNTAWLLIFDNIGPQLGSLQNGRPAYDIRRYLPDADHGSVLVTTQLAQLTQVGESQLLGRVSTEQGRDIFESWCQMKHGTAEIDHLLGKLDGLPLAIAQAGAYLQGTGIELTQYLELYEQQWSELMGRDPFIDMTPSLDYANRNLWRAWVASYHAICERNKNTANLLLLWSFLDNKDLWHGLFAEACAKSTVAANLLSGYIGYIARRGIDFSRAIQQLSNYSLVEEVPKTRSYAIHPVVHRWVYCALGGHLTDELKRLATIVVGCAVPDHSIGNPFALEQRLLPHAQICFRHVVESKAEWWLISPKDSPVSSDRGEEQEILAYAMNCIGRLFTDRGKWEEAEQMYRRALQVYEAVLGPSHTSTLQTVNNLGTLYLSLGQLDEAEQMLERALQGYEEALGPGYTSTLQTVNNLGSLYAGQSRPDMAEQMYKRALEGYEKTLGPQDMLTLQTINNLGLLYAGQSKPDMAKEMYERALQGCEEALGPKHLLTLRTVNNLGTLYQQGGMWGEAKRMLERALQGYEEAFGRDGVEQHLPALDTLQNLSHLYERQGKISEAQSMYSRALSGLSSVLGPSNKRYIELAALVDKLPSISGGGAEAEVLSTEGESSAAQQHERRKPTSLAIWKRFKDKLR</sequence>
<comment type="caution">
    <text evidence="3">Lacks conserved residue(s) required for the propagation of feature annotation.</text>
</comment>
<dbReference type="Pfam" id="PF13181">
    <property type="entry name" value="TPR_8"/>
    <property type="match status" value="1"/>
</dbReference>
<dbReference type="Gene3D" id="1.25.40.10">
    <property type="entry name" value="Tetratricopeptide repeat domain"/>
    <property type="match status" value="2"/>
</dbReference>
<dbReference type="AlphaFoldDB" id="R0KRT0"/>
<dbReference type="HOGENOM" id="CLU_000288_125_6_1"/>
<feature type="domain" description="PNPLA" evidence="5">
    <location>
        <begin position="57"/>
        <end position="255"/>
    </location>
</feature>
<feature type="repeat" description="TPR" evidence="2">
    <location>
        <begin position="871"/>
        <end position="904"/>
    </location>
</feature>
<dbReference type="eggNOG" id="KOG4231">
    <property type="taxonomic scope" value="Eukaryota"/>
</dbReference>
<accession>R0KRT0</accession>
<dbReference type="Gene3D" id="3.40.1090.10">
    <property type="entry name" value="Cytosolic phospholipase A2 catalytic domain"/>
    <property type="match status" value="1"/>
</dbReference>
<dbReference type="InterPro" id="IPR011990">
    <property type="entry name" value="TPR-like_helical_dom_sf"/>
</dbReference>
<dbReference type="InterPro" id="IPR002641">
    <property type="entry name" value="PNPLA_dom"/>
</dbReference>
<evidence type="ECO:0000256" key="1">
    <source>
        <dbReference type="ARBA" id="ARBA00023098"/>
    </source>
</evidence>
<dbReference type="Proteomes" id="UP000016935">
    <property type="component" value="Unassembled WGS sequence"/>
</dbReference>